<proteinExistence type="predicted"/>
<keyword evidence="1" id="KW-0732">Signal</keyword>
<evidence type="ECO:0000313" key="3">
    <source>
        <dbReference type="Proteomes" id="UP000002774"/>
    </source>
</evidence>
<dbReference type="STRING" id="714943.Mucpa_4077"/>
<evidence type="ECO:0000256" key="1">
    <source>
        <dbReference type="SAM" id="SignalP"/>
    </source>
</evidence>
<accession>H1Y0B9</accession>
<dbReference type="RefSeq" id="WP_008508917.1">
    <property type="nucleotide sequence ID" value="NZ_CM001403.1"/>
</dbReference>
<dbReference type="Proteomes" id="UP000002774">
    <property type="component" value="Chromosome"/>
</dbReference>
<dbReference type="AlphaFoldDB" id="H1Y0B9"/>
<evidence type="ECO:0008006" key="4">
    <source>
        <dbReference type="Google" id="ProtNLM"/>
    </source>
</evidence>
<keyword evidence="3" id="KW-1185">Reference proteome</keyword>
<dbReference type="OrthoDB" id="703071at2"/>
<reference evidence="2" key="1">
    <citation type="submission" date="2011-09" db="EMBL/GenBank/DDBJ databases">
        <title>The permanent draft genome of Mucilaginibacter paludis DSM 18603.</title>
        <authorList>
            <consortium name="US DOE Joint Genome Institute (JGI-PGF)"/>
            <person name="Lucas S."/>
            <person name="Han J."/>
            <person name="Lapidus A."/>
            <person name="Bruce D."/>
            <person name="Goodwin L."/>
            <person name="Pitluck S."/>
            <person name="Peters L."/>
            <person name="Kyrpides N."/>
            <person name="Mavromatis K."/>
            <person name="Ivanova N."/>
            <person name="Mikhailova N."/>
            <person name="Held B."/>
            <person name="Detter J.C."/>
            <person name="Tapia R."/>
            <person name="Han C."/>
            <person name="Land M."/>
            <person name="Hauser L."/>
            <person name="Markowitz V."/>
            <person name="Cheng J.-F."/>
            <person name="Hugenholtz P."/>
            <person name="Woyke T."/>
            <person name="Wu D."/>
            <person name="Tindall B."/>
            <person name="Brambilla E."/>
            <person name="Klenk H.-P."/>
            <person name="Eisen J.A."/>
        </authorList>
    </citation>
    <scope>NUCLEOTIDE SEQUENCE [LARGE SCALE GENOMIC DNA]</scope>
    <source>
        <strain evidence="2">DSM 18603</strain>
    </source>
</reference>
<feature type="signal peptide" evidence="1">
    <location>
        <begin position="1"/>
        <end position="21"/>
    </location>
</feature>
<protein>
    <recommendedName>
        <fullName evidence="4">DUF4468 domain-containing protein</fullName>
    </recommendedName>
</protein>
<name>H1Y0B9_9SPHI</name>
<feature type="chain" id="PRO_5003558704" description="DUF4468 domain-containing protein" evidence="1">
    <location>
        <begin position="22"/>
        <end position="217"/>
    </location>
</feature>
<dbReference type="HOGENOM" id="CLU_1271115_0_0_10"/>
<dbReference type="EMBL" id="CM001403">
    <property type="protein sequence ID" value="EHQ28168.1"/>
    <property type="molecule type" value="Genomic_DNA"/>
</dbReference>
<organism evidence="2 3">
    <name type="scientific">Mucilaginibacter paludis DSM 18603</name>
    <dbReference type="NCBI Taxonomy" id="714943"/>
    <lineage>
        <taxon>Bacteria</taxon>
        <taxon>Pseudomonadati</taxon>
        <taxon>Bacteroidota</taxon>
        <taxon>Sphingobacteriia</taxon>
        <taxon>Sphingobacteriales</taxon>
        <taxon>Sphingobacteriaceae</taxon>
        <taxon>Mucilaginibacter</taxon>
    </lineage>
</organism>
<gene>
    <name evidence="2" type="ORF">Mucpa_4077</name>
</gene>
<sequence>MKKLSILSALLAPLFFLSLKAEGQAGVPASFRGDFNRMQSNAAMNMNMNRMMNQRWYFGMNYMVNKKYKFKVMMKDSSVKEVKSKIYADTTTHKSYLMYTDKALPDTDPNRYKEIRIYCDKTLNISRSGGGATYTVMATDSCWLFKVIWGKVNAYSNLSETDDIDSYYLRAFQVFGGSIQKLDSASLAPVIKENPKAVKALKKKDYYKAILQYNTVD</sequence>
<evidence type="ECO:0000313" key="2">
    <source>
        <dbReference type="EMBL" id="EHQ28168.1"/>
    </source>
</evidence>